<accession>R9GN86</accession>
<sequence length="39" mass="4366">MGHFNEDVLKLTNFQSKHPSVIQLTSKVEKKLADNGVLV</sequence>
<reference evidence="1 2" key="1">
    <citation type="journal article" date="2013" name="Genome Announc.">
        <title>Draft Genome Sequence of Arcticibacter svalbardensis Strain MN12-7T, a Member of the Family Sphingobacteriaceae Isolated from an Arctic Soil Sample.</title>
        <authorList>
            <person name="Shivaji S."/>
            <person name="Ara S."/>
            <person name="Prasad S."/>
            <person name="Manasa B.P."/>
            <person name="Begum Z."/>
            <person name="Singh A."/>
            <person name="Kumar Pinnaka A."/>
        </authorList>
    </citation>
    <scope>NUCLEOTIDE SEQUENCE [LARGE SCALE GENOMIC DNA]</scope>
    <source>
        <strain evidence="1 2">MN12-7</strain>
    </source>
</reference>
<keyword evidence="2" id="KW-1185">Reference proteome</keyword>
<comment type="caution">
    <text evidence="1">The sequence shown here is derived from an EMBL/GenBank/DDBJ whole genome shotgun (WGS) entry which is preliminary data.</text>
</comment>
<proteinExistence type="predicted"/>
<gene>
    <name evidence="1" type="ORF">ADIARSV_3805</name>
</gene>
<name>R9GN86_9SPHI</name>
<protein>
    <submittedName>
        <fullName evidence="1">Uncharacterized protein</fullName>
    </submittedName>
</protein>
<dbReference type="Proteomes" id="UP000014174">
    <property type="component" value="Unassembled WGS sequence"/>
</dbReference>
<evidence type="ECO:0000313" key="2">
    <source>
        <dbReference type="Proteomes" id="UP000014174"/>
    </source>
</evidence>
<dbReference type="AlphaFoldDB" id="R9GN86"/>
<evidence type="ECO:0000313" key="1">
    <source>
        <dbReference type="EMBL" id="EOR93005.1"/>
    </source>
</evidence>
<organism evidence="1 2">
    <name type="scientific">Arcticibacter svalbardensis MN12-7</name>
    <dbReference type="NCBI Taxonomy" id="1150600"/>
    <lineage>
        <taxon>Bacteria</taxon>
        <taxon>Pseudomonadati</taxon>
        <taxon>Bacteroidota</taxon>
        <taxon>Sphingobacteriia</taxon>
        <taxon>Sphingobacteriales</taxon>
        <taxon>Sphingobacteriaceae</taxon>
        <taxon>Arcticibacter</taxon>
    </lineage>
</organism>
<dbReference type="EMBL" id="AQPN01000136">
    <property type="protein sequence ID" value="EOR93005.1"/>
    <property type="molecule type" value="Genomic_DNA"/>
</dbReference>